<organism evidence="1 2">
    <name type="scientific">Halobellus clavatus</name>
    <dbReference type="NCBI Taxonomy" id="660517"/>
    <lineage>
        <taxon>Archaea</taxon>
        <taxon>Methanobacteriati</taxon>
        <taxon>Methanobacteriota</taxon>
        <taxon>Stenosarchaea group</taxon>
        <taxon>Halobacteria</taxon>
        <taxon>Halobacteriales</taxon>
        <taxon>Haloferacaceae</taxon>
        <taxon>Halobellus</taxon>
    </lineage>
</organism>
<dbReference type="Proteomes" id="UP000199170">
    <property type="component" value="Unassembled WGS sequence"/>
</dbReference>
<keyword evidence="2" id="KW-1185">Reference proteome</keyword>
<reference evidence="2" key="1">
    <citation type="submission" date="2016-10" db="EMBL/GenBank/DDBJ databases">
        <authorList>
            <person name="Varghese N."/>
            <person name="Submissions S."/>
        </authorList>
    </citation>
    <scope>NUCLEOTIDE SEQUENCE [LARGE SCALE GENOMIC DNA]</scope>
    <source>
        <strain evidence="2">CGMCC 1.10118</strain>
    </source>
</reference>
<gene>
    <name evidence="1" type="ORF">SAMN04487946_12024</name>
</gene>
<evidence type="ECO:0000313" key="1">
    <source>
        <dbReference type="EMBL" id="SDY52694.1"/>
    </source>
</evidence>
<sequence length="77" mass="8550">MFDLGFAHDDNRHGEDFECQDCGYQNHAKYNASKNLGVQSLRCQQNADDGGAPVDVRLNRGTLNVSEEFDLPASFEA</sequence>
<evidence type="ECO:0008006" key="3">
    <source>
        <dbReference type="Google" id="ProtNLM"/>
    </source>
</evidence>
<proteinExistence type="predicted"/>
<accession>A0A1H3KM63</accession>
<protein>
    <recommendedName>
        <fullName evidence="3">Transposase DNA-binding domain-containing protein</fullName>
    </recommendedName>
</protein>
<name>A0A1H3KM63_9EURY</name>
<evidence type="ECO:0000313" key="2">
    <source>
        <dbReference type="Proteomes" id="UP000199170"/>
    </source>
</evidence>
<dbReference type="EMBL" id="FNPB01000020">
    <property type="protein sequence ID" value="SDY52694.1"/>
    <property type="molecule type" value="Genomic_DNA"/>
</dbReference>
<dbReference type="AlphaFoldDB" id="A0A1H3KM63"/>